<evidence type="ECO:0000256" key="1">
    <source>
        <dbReference type="ARBA" id="ARBA00009515"/>
    </source>
</evidence>
<evidence type="ECO:0000313" key="6">
    <source>
        <dbReference type="Proteomes" id="UP000007879"/>
    </source>
</evidence>
<name>A0A1X7V810_AMPQE</name>
<dbReference type="GO" id="GO:0043066">
    <property type="term" value="P:negative regulation of apoptotic process"/>
    <property type="evidence" value="ECO:0007669"/>
    <property type="project" value="TreeGrafter"/>
</dbReference>
<reference evidence="5" key="2">
    <citation type="submission" date="2017-05" db="UniProtKB">
        <authorList>
            <consortium name="EnsemblMetazoa"/>
        </authorList>
    </citation>
    <scope>IDENTIFICATION</scope>
</reference>
<evidence type="ECO:0008006" key="7">
    <source>
        <dbReference type="Google" id="ProtNLM"/>
    </source>
</evidence>
<protein>
    <recommendedName>
        <fullName evidence="7">Apoptosis inhibitor 5</fullName>
    </recommendedName>
</protein>
<dbReference type="Pfam" id="PF05918">
    <property type="entry name" value="API5"/>
    <property type="match status" value="1"/>
</dbReference>
<evidence type="ECO:0000256" key="4">
    <source>
        <dbReference type="SAM" id="MobiDB-lite"/>
    </source>
</evidence>
<feature type="compositionally biased region" description="Basic residues" evidence="4">
    <location>
        <begin position="530"/>
        <end position="552"/>
    </location>
</feature>
<keyword evidence="2" id="KW-0053">Apoptosis</keyword>
<gene>
    <name evidence="5" type="primary">100640197</name>
</gene>
<dbReference type="PROSITE" id="PS50077">
    <property type="entry name" value="HEAT_REPEAT"/>
    <property type="match status" value="1"/>
</dbReference>
<dbReference type="GO" id="GO:0005634">
    <property type="term" value="C:nucleus"/>
    <property type="evidence" value="ECO:0007669"/>
    <property type="project" value="TreeGrafter"/>
</dbReference>
<evidence type="ECO:0000256" key="2">
    <source>
        <dbReference type="ARBA" id="ARBA00022703"/>
    </source>
</evidence>
<dbReference type="OrthoDB" id="19224at2759"/>
<dbReference type="EnsemblMetazoa" id="Aqu2.1.36435_001">
    <property type="protein sequence ID" value="Aqu2.1.36435_001"/>
    <property type="gene ID" value="Aqu2.1.36435"/>
</dbReference>
<dbReference type="GO" id="GO:0003723">
    <property type="term" value="F:RNA binding"/>
    <property type="evidence" value="ECO:0007669"/>
    <property type="project" value="TreeGrafter"/>
</dbReference>
<dbReference type="FunCoup" id="A0A1X7V810">
    <property type="interactions" value="1100"/>
</dbReference>
<dbReference type="KEGG" id="aqu:100640197"/>
<sequence length="552" mass="61020">MAGDGVEALYRNYGILADAGDKAGEQTEAFLGLLESAKGSAAVKRLVSGFIAKFARFFPTLEGDIMNVLFDLVEDDESLVRQAAIKSLPELCKNNKSNKDLCTKVADVLTQLLVSDDPADVILVKSAMSTILIHDTPSALIGIFDQILGEDETLREKAIEYVSVPLMDMRHVLFIPKEENEKCLLELVKKVLGDVTAAEFETFVDVLGKLHHLQSPEGANVIIDVIAEQAELDGNFQSEGPEAIDRFITCFRLALKYCKKGGSSYQFVRYASVEILPSFASITDAQKQQNVLQLLAEGSCYVQPENDVEICLESLHLFLLEHVPSPPEETATESPKLQFSVVECLLFAFHQLVNKSPGFLASPENEERLKELRKRLQYFARGSQTYHNQLQVALKGKTQLELKEEQNKLRQMALKMTANISTLIKDFFRNPPTYNATVQLSWGAKKIDLGTKRSLATPLPSSNPSKRKLSPIRFDEDKSSGGASGGAAKQRGGRREARAIYNPPRRQPVTNGNSFDEGSWKTGGGGGGRGGRRGGWRSGRGFRRGRGTWRNY</sequence>
<dbReference type="InterPro" id="IPR011989">
    <property type="entry name" value="ARM-like"/>
</dbReference>
<keyword evidence="6" id="KW-1185">Reference proteome</keyword>
<dbReference type="GO" id="GO:0006915">
    <property type="term" value="P:apoptotic process"/>
    <property type="evidence" value="ECO:0007669"/>
    <property type="project" value="UniProtKB-KW"/>
</dbReference>
<dbReference type="PANTHER" id="PTHR12758">
    <property type="entry name" value="APOPTOSIS INHIBITOR 5-RELATED"/>
    <property type="match status" value="1"/>
</dbReference>
<organism evidence="5">
    <name type="scientific">Amphimedon queenslandica</name>
    <name type="common">Sponge</name>
    <dbReference type="NCBI Taxonomy" id="400682"/>
    <lineage>
        <taxon>Eukaryota</taxon>
        <taxon>Metazoa</taxon>
        <taxon>Porifera</taxon>
        <taxon>Demospongiae</taxon>
        <taxon>Heteroscleromorpha</taxon>
        <taxon>Haplosclerida</taxon>
        <taxon>Niphatidae</taxon>
        <taxon>Amphimedon</taxon>
    </lineage>
</organism>
<dbReference type="Gene3D" id="1.25.10.10">
    <property type="entry name" value="Leucine-rich Repeat Variant"/>
    <property type="match status" value="1"/>
</dbReference>
<dbReference type="AlphaFoldDB" id="A0A1X7V810"/>
<evidence type="ECO:0000256" key="3">
    <source>
        <dbReference type="PROSITE-ProRule" id="PRU00103"/>
    </source>
</evidence>
<dbReference type="SUPFAM" id="SSF48371">
    <property type="entry name" value="ARM repeat"/>
    <property type="match status" value="1"/>
</dbReference>
<dbReference type="InterPro" id="IPR016024">
    <property type="entry name" value="ARM-type_fold"/>
</dbReference>
<dbReference type="OMA" id="RCIKFLA"/>
<evidence type="ECO:0000313" key="5">
    <source>
        <dbReference type="EnsemblMetazoa" id="Aqu2.1.36435_001"/>
    </source>
</evidence>
<comment type="similarity">
    <text evidence="1">Belongs to the API5 family.</text>
</comment>
<proteinExistence type="inferred from homology"/>
<feature type="repeat" description="HEAT" evidence="3">
    <location>
        <begin position="65"/>
        <end position="99"/>
    </location>
</feature>
<dbReference type="InParanoid" id="A0A1X7V810"/>
<reference evidence="6" key="1">
    <citation type="journal article" date="2010" name="Nature">
        <title>The Amphimedon queenslandica genome and the evolution of animal complexity.</title>
        <authorList>
            <person name="Srivastava M."/>
            <person name="Simakov O."/>
            <person name="Chapman J."/>
            <person name="Fahey B."/>
            <person name="Gauthier M.E."/>
            <person name="Mitros T."/>
            <person name="Richards G.S."/>
            <person name="Conaco C."/>
            <person name="Dacre M."/>
            <person name="Hellsten U."/>
            <person name="Larroux C."/>
            <person name="Putnam N.H."/>
            <person name="Stanke M."/>
            <person name="Adamska M."/>
            <person name="Darling A."/>
            <person name="Degnan S.M."/>
            <person name="Oakley T.H."/>
            <person name="Plachetzki D.C."/>
            <person name="Zhai Y."/>
            <person name="Adamski M."/>
            <person name="Calcino A."/>
            <person name="Cummins S.F."/>
            <person name="Goodstein D.M."/>
            <person name="Harris C."/>
            <person name="Jackson D.J."/>
            <person name="Leys S.P."/>
            <person name="Shu S."/>
            <person name="Woodcroft B.J."/>
            <person name="Vervoort M."/>
            <person name="Kosik K.S."/>
            <person name="Manning G."/>
            <person name="Degnan B.M."/>
            <person name="Rokhsar D.S."/>
        </authorList>
    </citation>
    <scope>NUCLEOTIDE SEQUENCE [LARGE SCALE GENOMIC DNA]</scope>
</reference>
<dbReference type="PANTHER" id="PTHR12758:SF19">
    <property type="entry name" value="APOPTOSIS INHIBITOR 5"/>
    <property type="match status" value="1"/>
</dbReference>
<dbReference type="InterPro" id="IPR021133">
    <property type="entry name" value="HEAT_type_2"/>
</dbReference>
<dbReference type="InterPro" id="IPR008383">
    <property type="entry name" value="API5"/>
</dbReference>
<dbReference type="Proteomes" id="UP000007879">
    <property type="component" value="Unassembled WGS sequence"/>
</dbReference>
<dbReference type="EnsemblMetazoa" id="XM_003385220.3">
    <property type="protein sequence ID" value="XP_003385268.1"/>
    <property type="gene ID" value="LOC100640197"/>
</dbReference>
<feature type="region of interest" description="Disordered" evidence="4">
    <location>
        <begin position="453"/>
        <end position="552"/>
    </location>
</feature>
<accession>A0A1X7V810</accession>
<dbReference type="eggNOG" id="KOG2213">
    <property type="taxonomic scope" value="Eukaryota"/>
</dbReference>
<dbReference type="STRING" id="400682.A0A1X7V810"/>